<dbReference type="VEuPathDB" id="TriTrypDB:LdCL_290034200"/>
<dbReference type="VEuPathDB" id="TriTrypDB:LDHU3_29.4130"/>
<dbReference type="Proteomes" id="UP000274082">
    <property type="component" value="Chromosome 29"/>
</dbReference>
<organism evidence="1 2">
    <name type="scientific">Leishmania donovani</name>
    <dbReference type="NCBI Taxonomy" id="5661"/>
    <lineage>
        <taxon>Eukaryota</taxon>
        <taxon>Discoba</taxon>
        <taxon>Euglenozoa</taxon>
        <taxon>Kinetoplastea</taxon>
        <taxon>Metakinetoplastina</taxon>
        <taxon>Trypanosomatida</taxon>
        <taxon>Trypanosomatidae</taxon>
        <taxon>Leishmaniinae</taxon>
        <taxon>Leishmania</taxon>
    </lineage>
</organism>
<sequence length="992" mass="108529">MWFSKARRAFCLSVCRRSSAFLELYGRARSTAVAEAPSAPQPSCSTAPADGEWERCQALLQRFQSHVYIYPDHVPVQLCRETLTGIEQVLASSPARCSAAARRLWRDALALHSHLPKHDIRAAADAASVLLFSDQAQLGCRVCSQAASHPQFLQALRSEAELTSCLRLLSVHSMCACDSRAAFSAHWAAVLADSLDEAKHVIAAADKSRRAPMAHAMEVLAWSLDWLHHDSGTSDREALKALKTKLPRWLPFLFDEFDAAAAKPSSQSLALLPPRWLLTMATHAESDSDAATLERLLRHALGREEQYHGYAVFQLSSRVASLLVRRFPHHPSAAHAVAALGTALQCSSLIPYGTTQEGFDKALGVLTRMSGAKPYFAMQELLRSHSAEMAAKIQEQHGDRLTGNADLNWSTALTFTMRQVEAADPHWRVYLPETLRLLSDAGKSKQFWSLLQEYNAADASANISVAASLSRAMQLSGRWWHAVEVLDLLAGALPPRDTTEEQLMTTACAETLRVLLQAKRWKEALRVFLLVSDALPPTESAVVSRLLTSMSMSAPWRAALAAAAEKGLASDTTRIILRCLHAGASAAFLSHYHQQKMAAPIFAQHGRWDLARTLVEQRPSDVSLWRALVQAMEHCADAVDEPTAATVFRVPLPQGHWDDMPFVNAFARLCVQRGWLSLLSSHLSCLLAPRVSPASPVSGLRVEYEHLLRFLQSNRLPPAQFAFTNSYVVHQFMSCVTSRRVSVVAKLPAASASTKRQASTHLRVPYENLSAPRLEGDGTATVRATSARATTCLKEHCVFSSASGLIVGYKVPASALFASASGLLKVLGNSGVYCLAYHMSVASSGLFLLYPASASLTWYSVKLRVRLCVAVVPAAPYVPLLATSFFDRYAMRWRSGEGDRHEVEALLVAASGQEVPRAWRSLKMDLNAEGWGPVEPEAGAGDMYHILELQVSRRAPTNEGDAIPADVEVFACRERSLKPLGADSSEAAEWGL</sequence>
<evidence type="ECO:0000313" key="1">
    <source>
        <dbReference type="EMBL" id="AYU80776.1"/>
    </source>
</evidence>
<accession>A0A3S7X2T5</accession>
<gene>
    <name evidence="1" type="ORF">LdCL_290034200</name>
</gene>
<dbReference type="EMBL" id="CP029528">
    <property type="protein sequence ID" value="AYU80776.1"/>
    <property type="molecule type" value="Genomic_DNA"/>
</dbReference>
<proteinExistence type="predicted"/>
<evidence type="ECO:0000313" key="2">
    <source>
        <dbReference type="Proteomes" id="UP000274082"/>
    </source>
</evidence>
<reference evidence="1 2" key="1">
    <citation type="journal article" date="2018" name="Sci. Rep.">
        <title>A complete Leishmania donovani reference genome identifies novel genetic variations associated with virulence.</title>
        <authorList>
            <person name="Lypaczewski P."/>
            <person name="Hoshizaki J."/>
            <person name="Zhang W.-W."/>
            <person name="McCall L.-I."/>
            <person name="Torcivia-Rodriguez J."/>
            <person name="Simonyan V."/>
            <person name="Kaur A."/>
            <person name="Dewar K."/>
            <person name="Matlashewski G."/>
        </authorList>
    </citation>
    <scope>NUCLEOTIDE SEQUENCE [LARGE SCALE GENOMIC DNA]</scope>
    <source>
        <strain evidence="1 2">LdCL</strain>
    </source>
</reference>
<name>A0A3S7X2T5_LEIDO</name>
<keyword evidence="2" id="KW-1185">Reference proteome</keyword>
<dbReference type="VEuPathDB" id="TriTrypDB:LdBPK_292810.1"/>
<protein>
    <submittedName>
        <fullName evidence="1">Uncharacterized protein</fullName>
    </submittedName>
</protein>
<dbReference type="AlphaFoldDB" id="A0A3S7X2T5"/>
<dbReference type="OrthoDB" id="245090at2759"/>